<dbReference type="PANTHER" id="PTHR11439">
    <property type="entry name" value="GAG-POL-RELATED RETROTRANSPOSON"/>
    <property type="match status" value="1"/>
</dbReference>
<dbReference type="CDD" id="cd09272">
    <property type="entry name" value="RNase_HI_RT_Ty1"/>
    <property type="match status" value="1"/>
</dbReference>
<dbReference type="Proteomes" id="UP001172457">
    <property type="component" value="Chromosome 6"/>
</dbReference>
<proteinExistence type="predicted"/>
<keyword evidence="2" id="KW-1185">Reference proteome</keyword>
<reference evidence="1" key="1">
    <citation type="submission" date="2023-03" db="EMBL/GenBank/DDBJ databases">
        <title>Chromosome-scale reference genome and RAD-based genetic map of yellow starthistle (Centaurea solstitialis) reveal putative structural variation and QTLs associated with invader traits.</title>
        <authorList>
            <person name="Reatini B."/>
            <person name="Cang F.A."/>
            <person name="Jiang Q."/>
            <person name="Mckibben M.T.W."/>
            <person name="Barker M.S."/>
            <person name="Rieseberg L.H."/>
            <person name="Dlugosch K.M."/>
        </authorList>
    </citation>
    <scope>NUCLEOTIDE SEQUENCE</scope>
    <source>
        <strain evidence="1">CAN-66</strain>
        <tissue evidence="1">Leaf</tissue>
    </source>
</reference>
<dbReference type="EMBL" id="JARYMX010000006">
    <property type="protein sequence ID" value="KAJ9545938.1"/>
    <property type="molecule type" value="Genomic_DNA"/>
</dbReference>
<name>A0AA38SP26_9ASTR</name>
<evidence type="ECO:0000313" key="2">
    <source>
        <dbReference type="Proteomes" id="UP001172457"/>
    </source>
</evidence>
<comment type="caution">
    <text evidence="1">The sequence shown here is derived from an EMBL/GenBank/DDBJ whole genome shotgun (WGS) entry which is preliminary data.</text>
</comment>
<protein>
    <submittedName>
        <fullName evidence="1">Uncharacterized protein</fullName>
    </submittedName>
</protein>
<dbReference type="AlphaFoldDB" id="A0AA38SP26"/>
<dbReference type="PANTHER" id="PTHR11439:SF495">
    <property type="entry name" value="REVERSE TRANSCRIPTASE, RNA-DEPENDENT DNA POLYMERASE-RELATED"/>
    <property type="match status" value="1"/>
</dbReference>
<sequence length="227" mass="25783">MFAVGGGGITSSLLEEVNVRRQKRYYVVVIAGEVSERKRITQNEIAAKENPISADNLLRRLVRTSKPTFFLYSLYTVSMIHFELTAFTDSDHAGCKLDTHNTSDHVNFQVEKLVSWTLMSTSTTEAKYVVAVRCCSQRYNEVPISCDSKSTIAITANPIQHSKTKHIYICYPFIKNQVENGSMEMHFIHTGFQLSDLFIKPLDMKRFNFLVSKPGMLNSSVLFSFQC</sequence>
<gene>
    <name evidence="1" type="ORF">OSB04_025645</name>
</gene>
<evidence type="ECO:0000313" key="1">
    <source>
        <dbReference type="EMBL" id="KAJ9545938.1"/>
    </source>
</evidence>
<organism evidence="1 2">
    <name type="scientific">Centaurea solstitialis</name>
    <name type="common">yellow star-thistle</name>
    <dbReference type="NCBI Taxonomy" id="347529"/>
    <lineage>
        <taxon>Eukaryota</taxon>
        <taxon>Viridiplantae</taxon>
        <taxon>Streptophyta</taxon>
        <taxon>Embryophyta</taxon>
        <taxon>Tracheophyta</taxon>
        <taxon>Spermatophyta</taxon>
        <taxon>Magnoliopsida</taxon>
        <taxon>eudicotyledons</taxon>
        <taxon>Gunneridae</taxon>
        <taxon>Pentapetalae</taxon>
        <taxon>asterids</taxon>
        <taxon>campanulids</taxon>
        <taxon>Asterales</taxon>
        <taxon>Asteraceae</taxon>
        <taxon>Carduoideae</taxon>
        <taxon>Cardueae</taxon>
        <taxon>Centaureinae</taxon>
        <taxon>Centaurea</taxon>
    </lineage>
</organism>
<accession>A0AA38SP26</accession>